<dbReference type="EMBL" id="JAQQKX010000017">
    <property type="protein sequence ID" value="MDC7684897.1"/>
    <property type="molecule type" value="Genomic_DNA"/>
</dbReference>
<gene>
    <name evidence="1" type="ORF">PQU92_16555</name>
</gene>
<organism evidence="1 2">
    <name type="scientific">Asticcacaulis aquaticus</name>
    <dbReference type="NCBI Taxonomy" id="2984212"/>
    <lineage>
        <taxon>Bacteria</taxon>
        <taxon>Pseudomonadati</taxon>
        <taxon>Pseudomonadota</taxon>
        <taxon>Alphaproteobacteria</taxon>
        <taxon>Caulobacterales</taxon>
        <taxon>Caulobacteraceae</taxon>
        <taxon>Asticcacaulis</taxon>
    </lineage>
</organism>
<keyword evidence="2" id="KW-1185">Reference proteome</keyword>
<comment type="caution">
    <text evidence="1">The sequence shown here is derived from an EMBL/GenBank/DDBJ whole genome shotgun (WGS) entry which is preliminary data.</text>
</comment>
<reference evidence="1 2" key="1">
    <citation type="submission" date="2023-01" db="EMBL/GenBank/DDBJ databases">
        <title>Novel species of the genus Asticcacaulis isolated from rivers.</title>
        <authorList>
            <person name="Lu H."/>
        </authorList>
    </citation>
    <scope>NUCLEOTIDE SEQUENCE [LARGE SCALE GENOMIC DNA]</scope>
    <source>
        <strain evidence="1 2">BYS171W</strain>
    </source>
</reference>
<name>A0ABT5HXU4_9CAUL</name>
<sequence length="79" mass="8578">MPRRATGVVPDLAPTLPGEAADREQTLLHIVSTLEHLKSRAEQVGEREVAELIGATFTLCLNTYAANKRMAVGQAAKRH</sequence>
<dbReference type="Proteomes" id="UP001214854">
    <property type="component" value="Unassembled WGS sequence"/>
</dbReference>
<accession>A0ABT5HXU4</accession>
<dbReference type="RefSeq" id="WP_272749375.1">
    <property type="nucleotide sequence ID" value="NZ_JAQQKX010000017.1"/>
</dbReference>
<proteinExistence type="predicted"/>
<protein>
    <submittedName>
        <fullName evidence="1">Uncharacterized protein</fullName>
    </submittedName>
</protein>
<evidence type="ECO:0000313" key="1">
    <source>
        <dbReference type="EMBL" id="MDC7684897.1"/>
    </source>
</evidence>
<evidence type="ECO:0000313" key="2">
    <source>
        <dbReference type="Proteomes" id="UP001214854"/>
    </source>
</evidence>